<comment type="subcellular location">
    <subcellularLocation>
        <location evidence="1">Membrane</location>
        <topology evidence="1">Multi-pass membrane protein</topology>
    </subcellularLocation>
</comment>
<feature type="transmembrane region" description="Helical" evidence="5">
    <location>
        <begin position="75"/>
        <end position="94"/>
    </location>
</feature>
<sequence length="369" mass="41527">MVEIMVFDYIPFIILLGALFTITGGIYLSGDIEATPKVNSIFLGIGAILASFMGTTGAAMLLIRPVIQTNKERNFKVHTILFFIAIVANCGGLLTPLGDPPLFMMYLRGAPFTWFFKLVPEWLFSNLLLIIIYFIVDSYYHKKEPQQALKIDKENQRPIKLEGKLNFVWLIGVVLSVAFLNEQYLHFIKENEYYKFIREAVILGMAILSLLFTPKLTRQSNNFTWEPIKEVAYLFLGIFITMVPALLYLETNAHQLGVSLAHQFYYYTGALSSFLDNTPTAVTFHSLALGLGIESGNLVAGIPEELLKAISVAAVLFGSMTYIGNGPNFMVKAVAEENNIKMPSFFAYMYKFSLIILLPVFILIQLLFI</sequence>
<feature type="transmembrane region" description="Helical" evidence="5">
    <location>
        <begin position="167"/>
        <end position="187"/>
    </location>
</feature>
<dbReference type="InterPro" id="IPR031566">
    <property type="entry name" value="CitMHS_2"/>
</dbReference>
<evidence type="ECO:0000256" key="2">
    <source>
        <dbReference type="ARBA" id="ARBA00022692"/>
    </source>
</evidence>
<feature type="transmembrane region" description="Helical" evidence="5">
    <location>
        <begin position="306"/>
        <end position="324"/>
    </location>
</feature>
<feature type="transmembrane region" description="Helical" evidence="5">
    <location>
        <begin position="114"/>
        <end position="136"/>
    </location>
</feature>
<organism evidence="6 7">
    <name type="scientific">Melioribacter roseus (strain DSM 23840 / JCM 17771 / VKM B-2668 / P3M-2)</name>
    <dbReference type="NCBI Taxonomy" id="1191523"/>
    <lineage>
        <taxon>Bacteria</taxon>
        <taxon>Pseudomonadati</taxon>
        <taxon>Ignavibacteriota</taxon>
        <taxon>Ignavibacteria</taxon>
        <taxon>Ignavibacteriales</taxon>
        <taxon>Melioribacteraceae</taxon>
        <taxon>Melioribacter</taxon>
    </lineage>
</organism>
<keyword evidence="7" id="KW-1185">Reference proteome</keyword>
<dbReference type="EMBL" id="CP003557">
    <property type="protein sequence ID" value="AFN74272.1"/>
    <property type="molecule type" value="Genomic_DNA"/>
</dbReference>
<feature type="transmembrane region" description="Helical" evidence="5">
    <location>
        <begin position="345"/>
        <end position="368"/>
    </location>
</feature>
<keyword evidence="3 5" id="KW-1133">Transmembrane helix</keyword>
<dbReference type="PANTHER" id="PTHR10283:SF82">
    <property type="entry name" value="SOLUTE CARRIER FAMILY 13 MEMBER 2"/>
    <property type="match status" value="1"/>
</dbReference>
<evidence type="ECO:0000313" key="6">
    <source>
        <dbReference type="EMBL" id="AFN74272.1"/>
    </source>
</evidence>
<dbReference type="eggNOG" id="COG1055">
    <property type="taxonomic scope" value="Bacteria"/>
</dbReference>
<dbReference type="GO" id="GO:0005886">
    <property type="term" value="C:plasma membrane"/>
    <property type="evidence" value="ECO:0007669"/>
    <property type="project" value="TreeGrafter"/>
</dbReference>
<name>I6YUN1_MELRP</name>
<evidence type="ECO:0000313" key="7">
    <source>
        <dbReference type="Proteomes" id="UP000009011"/>
    </source>
</evidence>
<gene>
    <name evidence="6" type="ordered locus">MROS_1032</name>
</gene>
<feature type="transmembrane region" description="Helical" evidence="5">
    <location>
        <begin position="9"/>
        <end position="29"/>
    </location>
</feature>
<dbReference type="PATRIC" id="fig|1191523.3.peg.1092"/>
<dbReference type="GO" id="GO:0022857">
    <property type="term" value="F:transmembrane transporter activity"/>
    <property type="evidence" value="ECO:0007669"/>
    <property type="project" value="TreeGrafter"/>
</dbReference>
<evidence type="ECO:0000256" key="4">
    <source>
        <dbReference type="ARBA" id="ARBA00023136"/>
    </source>
</evidence>
<dbReference type="Pfam" id="PF16980">
    <property type="entry name" value="CitMHS_2"/>
    <property type="match status" value="1"/>
</dbReference>
<dbReference type="AlphaFoldDB" id="I6YUN1"/>
<feature type="transmembrane region" description="Helical" evidence="5">
    <location>
        <begin position="231"/>
        <end position="249"/>
    </location>
</feature>
<keyword evidence="2 5" id="KW-0812">Transmembrane</keyword>
<evidence type="ECO:0000256" key="5">
    <source>
        <dbReference type="SAM" id="Phobius"/>
    </source>
</evidence>
<keyword evidence="4 5" id="KW-0472">Membrane</keyword>
<feature type="transmembrane region" description="Helical" evidence="5">
    <location>
        <begin position="41"/>
        <end position="63"/>
    </location>
</feature>
<reference evidence="6 7" key="1">
    <citation type="journal article" date="2013" name="PLoS ONE">
        <title>Genomic analysis of Melioribacter roseus, facultatively anaerobic organotrophic bacterium representing a novel deep lineage within Bacteriodetes/Chlorobi group.</title>
        <authorList>
            <person name="Kadnikov V.V."/>
            <person name="Mardanov A.V."/>
            <person name="Podosokorskaya O.A."/>
            <person name="Gavrilov S.N."/>
            <person name="Kublanov I.V."/>
            <person name="Beletsky A.V."/>
            <person name="Bonch-Osmolovskaya E.A."/>
            <person name="Ravin N.V."/>
        </authorList>
    </citation>
    <scope>NUCLEOTIDE SEQUENCE [LARGE SCALE GENOMIC DNA]</scope>
    <source>
        <strain evidence="7">JCM 17771 / P3M-2</strain>
    </source>
</reference>
<dbReference type="HOGENOM" id="CLU_034923_0_0_10"/>
<protein>
    <submittedName>
        <fullName evidence="6">Arsenite permease-like protein</fullName>
    </submittedName>
</protein>
<dbReference type="Proteomes" id="UP000009011">
    <property type="component" value="Chromosome"/>
</dbReference>
<proteinExistence type="predicted"/>
<dbReference type="PANTHER" id="PTHR10283">
    <property type="entry name" value="SOLUTE CARRIER FAMILY 13 MEMBER"/>
    <property type="match status" value="1"/>
</dbReference>
<dbReference type="KEGG" id="mro:MROS_1032"/>
<evidence type="ECO:0000256" key="1">
    <source>
        <dbReference type="ARBA" id="ARBA00004141"/>
    </source>
</evidence>
<feature type="transmembrane region" description="Helical" evidence="5">
    <location>
        <begin position="193"/>
        <end position="211"/>
    </location>
</feature>
<accession>I6YUN1</accession>
<evidence type="ECO:0000256" key="3">
    <source>
        <dbReference type="ARBA" id="ARBA00022989"/>
    </source>
</evidence>